<evidence type="ECO:0000256" key="1">
    <source>
        <dbReference type="PROSITE-ProRule" id="PRU00042"/>
    </source>
</evidence>
<dbReference type="GO" id="GO:0008270">
    <property type="term" value="F:zinc ion binding"/>
    <property type="evidence" value="ECO:0007669"/>
    <property type="project" value="UniProtKB-KW"/>
</dbReference>
<organism evidence="4 5">
    <name type="scientific">Lithohypha guttulata</name>
    <dbReference type="NCBI Taxonomy" id="1690604"/>
    <lineage>
        <taxon>Eukaryota</taxon>
        <taxon>Fungi</taxon>
        <taxon>Dikarya</taxon>
        <taxon>Ascomycota</taxon>
        <taxon>Pezizomycotina</taxon>
        <taxon>Eurotiomycetes</taxon>
        <taxon>Chaetothyriomycetidae</taxon>
        <taxon>Chaetothyriales</taxon>
        <taxon>Trichomeriaceae</taxon>
        <taxon>Lithohypha</taxon>
    </lineage>
</organism>
<feature type="region of interest" description="Disordered" evidence="2">
    <location>
        <begin position="1"/>
        <end position="32"/>
    </location>
</feature>
<sequence>MSQSGVPQRPAGRLSANGRPISSRRQNLSCPHCPTITYSNPEDLRSHMRSQHGAEKLRCNKENCGKEFPHKSNLTRHINLDHADPNKEVCIVTRKDHLRRHTERCSFKPEGADGRPVVQTCTKPELEQRKAQFDRTRTSSSAGTEADQDLLLQGPPAPAPLTAAGAPQEPAGLGQHFIAQRPNVFGQHFADQEPAMYGQPFADQAMYGPQFFEQWPAAYNQQVFGQEPAIYNHHFVEQDPVIFGQPFAQQAPATFTEMLFAPEPAAFPHQTVQEEPQEDFLWEPAAFLQEPVEERPPLEDLEDATAPGDAAAAGDMLLQQPVQQRPLHEDSGYFSAFNSPESADLTLPQYNPTGSGLFF</sequence>
<feature type="region of interest" description="Disordered" evidence="2">
    <location>
        <begin position="124"/>
        <end position="167"/>
    </location>
</feature>
<feature type="domain" description="C2H2-type" evidence="3">
    <location>
        <begin position="57"/>
        <end position="87"/>
    </location>
</feature>
<dbReference type="InterPro" id="IPR036236">
    <property type="entry name" value="Znf_C2H2_sf"/>
</dbReference>
<reference evidence="4 5" key="1">
    <citation type="submission" date="2023-08" db="EMBL/GenBank/DDBJ databases">
        <title>Black Yeasts Isolated from many extreme environments.</title>
        <authorList>
            <person name="Coleine C."/>
            <person name="Stajich J.E."/>
            <person name="Selbmann L."/>
        </authorList>
    </citation>
    <scope>NUCLEOTIDE SEQUENCE [LARGE SCALE GENOMIC DNA]</scope>
    <source>
        <strain evidence="4 5">CCFEE 5910</strain>
    </source>
</reference>
<dbReference type="EMBL" id="JAVRRJ010000001">
    <property type="protein sequence ID" value="KAK5091545.1"/>
    <property type="molecule type" value="Genomic_DNA"/>
</dbReference>
<accession>A0AAN7YAS3</accession>
<comment type="caution">
    <text evidence="4">The sequence shown here is derived from an EMBL/GenBank/DDBJ whole genome shotgun (WGS) entry which is preliminary data.</text>
</comment>
<dbReference type="SMART" id="SM00355">
    <property type="entry name" value="ZnF_C2H2"/>
    <property type="match status" value="2"/>
</dbReference>
<feature type="compositionally biased region" description="Polar residues" evidence="2">
    <location>
        <begin position="348"/>
        <end position="359"/>
    </location>
</feature>
<evidence type="ECO:0000313" key="4">
    <source>
        <dbReference type="EMBL" id="KAK5091545.1"/>
    </source>
</evidence>
<dbReference type="Proteomes" id="UP001309876">
    <property type="component" value="Unassembled WGS sequence"/>
</dbReference>
<keyword evidence="5" id="KW-1185">Reference proteome</keyword>
<keyword evidence="1" id="KW-0479">Metal-binding</keyword>
<proteinExistence type="predicted"/>
<dbReference type="InterPro" id="IPR013087">
    <property type="entry name" value="Znf_C2H2_type"/>
</dbReference>
<keyword evidence="1" id="KW-0863">Zinc-finger</keyword>
<dbReference type="SUPFAM" id="SSF57667">
    <property type="entry name" value="beta-beta-alpha zinc fingers"/>
    <property type="match status" value="1"/>
</dbReference>
<protein>
    <recommendedName>
        <fullName evidence="3">C2H2-type domain-containing protein</fullName>
    </recommendedName>
</protein>
<dbReference type="PROSITE" id="PS00028">
    <property type="entry name" value="ZINC_FINGER_C2H2_1"/>
    <property type="match status" value="1"/>
</dbReference>
<evidence type="ECO:0000256" key="2">
    <source>
        <dbReference type="SAM" id="MobiDB-lite"/>
    </source>
</evidence>
<evidence type="ECO:0000313" key="5">
    <source>
        <dbReference type="Proteomes" id="UP001309876"/>
    </source>
</evidence>
<keyword evidence="1" id="KW-0862">Zinc</keyword>
<feature type="region of interest" description="Disordered" evidence="2">
    <location>
        <begin position="322"/>
        <end position="359"/>
    </location>
</feature>
<dbReference type="Pfam" id="PF00096">
    <property type="entry name" value="zf-C2H2"/>
    <property type="match status" value="2"/>
</dbReference>
<name>A0AAN7YAS3_9EURO</name>
<feature type="compositionally biased region" description="Low complexity" evidence="2">
    <location>
        <begin position="150"/>
        <end position="167"/>
    </location>
</feature>
<gene>
    <name evidence="4" type="ORF">LTR05_001730</name>
</gene>
<evidence type="ECO:0000259" key="3">
    <source>
        <dbReference type="PROSITE" id="PS50157"/>
    </source>
</evidence>
<dbReference type="AlphaFoldDB" id="A0AAN7YAS3"/>
<feature type="compositionally biased region" description="Basic and acidic residues" evidence="2">
    <location>
        <begin position="124"/>
        <end position="137"/>
    </location>
</feature>
<dbReference type="PROSITE" id="PS50157">
    <property type="entry name" value="ZINC_FINGER_C2H2_2"/>
    <property type="match status" value="1"/>
</dbReference>
<dbReference type="Gene3D" id="3.30.160.60">
    <property type="entry name" value="Classic Zinc Finger"/>
    <property type="match status" value="1"/>
</dbReference>